<reference evidence="1 2" key="1">
    <citation type="submission" date="2021-06" db="EMBL/GenBank/DDBJ databases">
        <title>Caerostris extrusa draft genome.</title>
        <authorList>
            <person name="Kono N."/>
            <person name="Arakawa K."/>
        </authorList>
    </citation>
    <scope>NUCLEOTIDE SEQUENCE [LARGE SCALE GENOMIC DNA]</scope>
</reference>
<dbReference type="AlphaFoldDB" id="A0AAV4UNT6"/>
<organism evidence="1 2">
    <name type="scientific">Caerostris extrusa</name>
    <name type="common">Bark spider</name>
    <name type="synonym">Caerostris bankana</name>
    <dbReference type="NCBI Taxonomy" id="172846"/>
    <lineage>
        <taxon>Eukaryota</taxon>
        <taxon>Metazoa</taxon>
        <taxon>Ecdysozoa</taxon>
        <taxon>Arthropoda</taxon>
        <taxon>Chelicerata</taxon>
        <taxon>Arachnida</taxon>
        <taxon>Araneae</taxon>
        <taxon>Araneomorphae</taxon>
        <taxon>Entelegynae</taxon>
        <taxon>Araneoidea</taxon>
        <taxon>Araneidae</taxon>
        <taxon>Caerostris</taxon>
    </lineage>
</organism>
<gene>
    <name evidence="1" type="ORF">CEXT_633761</name>
</gene>
<sequence length="87" mass="10367">MLSSLFRKLAPGKFLRKRRKETSRSKNGSSFVTKKLFVTPISKLRKPNFKAYRFYTRCLGHDSQKPAFRFWTRCMFFGFLFAGVERM</sequence>
<protein>
    <submittedName>
        <fullName evidence="1">Uncharacterized protein</fullName>
    </submittedName>
</protein>
<dbReference type="Proteomes" id="UP001054945">
    <property type="component" value="Unassembled WGS sequence"/>
</dbReference>
<dbReference type="EMBL" id="BPLR01013201">
    <property type="protein sequence ID" value="GIY59397.1"/>
    <property type="molecule type" value="Genomic_DNA"/>
</dbReference>
<comment type="caution">
    <text evidence="1">The sequence shown here is derived from an EMBL/GenBank/DDBJ whole genome shotgun (WGS) entry which is preliminary data.</text>
</comment>
<proteinExistence type="predicted"/>
<evidence type="ECO:0000313" key="1">
    <source>
        <dbReference type="EMBL" id="GIY59397.1"/>
    </source>
</evidence>
<accession>A0AAV4UNT6</accession>
<keyword evidence="2" id="KW-1185">Reference proteome</keyword>
<name>A0AAV4UNT6_CAEEX</name>
<evidence type="ECO:0000313" key="2">
    <source>
        <dbReference type="Proteomes" id="UP001054945"/>
    </source>
</evidence>